<proteinExistence type="predicted"/>
<organism evidence="2 3">
    <name type="scientific">Cardiocondyla obscurior</name>
    <dbReference type="NCBI Taxonomy" id="286306"/>
    <lineage>
        <taxon>Eukaryota</taxon>
        <taxon>Metazoa</taxon>
        <taxon>Ecdysozoa</taxon>
        <taxon>Arthropoda</taxon>
        <taxon>Hexapoda</taxon>
        <taxon>Insecta</taxon>
        <taxon>Pterygota</taxon>
        <taxon>Neoptera</taxon>
        <taxon>Endopterygota</taxon>
        <taxon>Hymenoptera</taxon>
        <taxon>Apocrita</taxon>
        <taxon>Aculeata</taxon>
        <taxon>Formicoidea</taxon>
        <taxon>Formicidae</taxon>
        <taxon>Myrmicinae</taxon>
        <taxon>Cardiocondyla</taxon>
    </lineage>
</organism>
<comment type="caution">
    <text evidence="2">The sequence shown here is derived from an EMBL/GenBank/DDBJ whole genome shotgun (WGS) entry which is preliminary data.</text>
</comment>
<name>A0AAW2FMX3_9HYME</name>
<feature type="compositionally biased region" description="Basic residues" evidence="1">
    <location>
        <begin position="11"/>
        <end position="21"/>
    </location>
</feature>
<feature type="compositionally biased region" description="Basic and acidic residues" evidence="1">
    <location>
        <begin position="1"/>
        <end position="10"/>
    </location>
</feature>
<evidence type="ECO:0000313" key="3">
    <source>
        <dbReference type="Proteomes" id="UP001430953"/>
    </source>
</evidence>
<dbReference type="Proteomes" id="UP001430953">
    <property type="component" value="Unassembled WGS sequence"/>
</dbReference>
<gene>
    <name evidence="2" type="ORF">PUN28_010683</name>
</gene>
<feature type="compositionally biased region" description="Basic residues" evidence="1">
    <location>
        <begin position="85"/>
        <end position="94"/>
    </location>
</feature>
<accession>A0AAW2FMX3</accession>
<dbReference type="AlphaFoldDB" id="A0AAW2FMX3"/>
<evidence type="ECO:0000313" key="2">
    <source>
        <dbReference type="EMBL" id="KAL0115320.1"/>
    </source>
</evidence>
<dbReference type="EMBL" id="JADYXP020000010">
    <property type="protein sequence ID" value="KAL0115320.1"/>
    <property type="molecule type" value="Genomic_DNA"/>
</dbReference>
<feature type="region of interest" description="Disordered" evidence="1">
    <location>
        <begin position="1"/>
        <end position="21"/>
    </location>
</feature>
<protein>
    <submittedName>
        <fullName evidence="2">Uncharacterized protein</fullName>
    </submittedName>
</protein>
<evidence type="ECO:0000256" key="1">
    <source>
        <dbReference type="SAM" id="MobiDB-lite"/>
    </source>
</evidence>
<feature type="region of interest" description="Disordered" evidence="1">
    <location>
        <begin position="73"/>
        <end position="94"/>
    </location>
</feature>
<reference evidence="2 3" key="1">
    <citation type="submission" date="2023-03" db="EMBL/GenBank/DDBJ databases">
        <title>High recombination rates correlate with genetic variation in Cardiocondyla obscurior ants.</title>
        <authorList>
            <person name="Errbii M."/>
        </authorList>
    </citation>
    <scope>NUCLEOTIDE SEQUENCE [LARGE SCALE GENOMIC DNA]</scope>
    <source>
        <strain evidence="2">Alpha-2009</strain>
        <tissue evidence="2">Whole body</tissue>
    </source>
</reference>
<sequence>MARHVPSERRSRPRIGILHRRRDTDRDSLDLAALCVPPRRPSRASSPGNRLLKSVGIAGRFLGRMIAITRGNTPRNCSEHDSVERHRRNNVLIS</sequence>
<keyword evidence="3" id="KW-1185">Reference proteome</keyword>